<evidence type="ECO:0000313" key="1">
    <source>
        <dbReference type="EMBL" id="EER42647.1"/>
    </source>
</evidence>
<evidence type="ECO:0000313" key="2">
    <source>
        <dbReference type="Proteomes" id="UP000002624"/>
    </source>
</evidence>
<gene>
    <name evidence="1" type="ORF">HCDG_02545</name>
</gene>
<dbReference type="VEuPathDB" id="FungiDB:HCDG_02545"/>
<dbReference type="Proteomes" id="UP000002624">
    <property type="component" value="Unassembled WGS sequence"/>
</dbReference>
<dbReference type="EMBL" id="GG692421">
    <property type="protein sequence ID" value="EER42647.1"/>
    <property type="molecule type" value="Genomic_DNA"/>
</dbReference>
<organism evidence="1 2">
    <name type="scientific">Ajellomyces capsulatus (strain H143)</name>
    <name type="common">Darling's disease fungus</name>
    <name type="synonym">Histoplasma capsulatum</name>
    <dbReference type="NCBI Taxonomy" id="544712"/>
    <lineage>
        <taxon>Eukaryota</taxon>
        <taxon>Fungi</taxon>
        <taxon>Dikarya</taxon>
        <taxon>Ascomycota</taxon>
        <taxon>Pezizomycotina</taxon>
        <taxon>Eurotiomycetes</taxon>
        <taxon>Eurotiomycetidae</taxon>
        <taxon>Onygenales</taxon>
        <taxon>Ajellomycetaceae</taxon>
        <taxon>Histoplasma</taxon>
    </lineage>
</organism>
<accession>C6H8L4</accession>
<dbReference type="AlphaFoldDB" id="C6H8L4"/>
<sequence>MEAVSKGSGLVKDVVDNFKITSALRDERRKNKLSSSHAILRAVEVMRAASGAICDMRVRVKKLNEYERYQRYQLADRRPQTRREIWSSRRLHDLSQKLIGCFGAVDGKGSFQYLGAWRYRPSSMVMFVNWERVHEEISYSA</sequence>
<proteinExistence type="predicted"/>
<dbReference type="HOGENOM" id="CLU_1824757_0_0_1"/>
<protein>
    <submittedName>
        <fullName evidence="1">Uncharacterized protein</fullName>
    </submittedName>
</protein>
<reference evidence="2" key="1">
    <citation type="submission" date="2009-05" db="EMBL/GenBank/DDBJ databases">
        <title>The genome sequence of Ajellomyces capsulatus strain H143.</title>
        <authorList>
            <person name="Champion M."/>
            <person name="Cuomo C.A."/>
            <person name="Ma L.-J."/>
            <person name="Henn M.R."/>
            <person name="Sil A."/>
            <person name="Goldman B."/>
            <person name="Young S.K."/>
            <person name="Kodira C.D."/>
            <person name="Zeng Q."/>
            <person name="Koehrsen M."/>
            <person name="Alvarado L."/>
            <person name="Berlin A.M."/>
            <person name="Borenstein D."/>
            <person name="Chen Z."/>
            <person name="Engels R."/>
            <person name="Freedman E."/>
            <person name="Gellesch M."/>
            <person name="Goldberg J."/>
            <person name="Griggs A."/>
            <person name="Gujja S."/>
            <person name="Heiman D.I."/>
            <person name="Hepburn T.A."/>
            <person name="Howarth C."/>
            <person name="Jen D."/>
            <person name="Larson L."/>
            <person name="Lewis B."/>
            <person name="Mehta T."/>
            <person name="Park D."/>
            <person name="Pearson M."/>
            <person name="Roberts A."/>
            <person name="Saif S."/>
            <person name="Shea T.D."/>
            <person name="Shenoy N."/>
            <person name="Sisk P."/>
            <person name="Stolte C."/>
            <person name="Sykes S."/>
            <person name="Walk T."/>
            <person name="White J."/>
            <person name="Yandava C."/>
            <person name="Klein B."/>
            <person name="McEwen J.G."/>
            <person name="Puccia R."/>
            <person name="Goldman G.H."/>
            <person name="Felipe M.S."/>
            <person name="Nino-Vega G."/>
            <person name="San-Blas G."/>
            <person name="Taylor J.W."/>
            <person name="Mendoza L."/>
            <person name="Galagan J.E."/>
            <person name="Nusbaum C."/>
            <person name="Birren B.W."/>
        </authorList>
    </citation>
    <scope>NUCLEOTIDE SEQUENCE [LARGE SCALE GENOMIC DNA]</scope>
    <source>
        <strain evidence="2">H143</strain>
    </source>
</reference>
<name>C6H8L4_AJECH</name>